<reference evidence="2 3" key="1">
    <citation type="submission" date="2023-06" db="EMBL/GenBank/DDBJ databases">
        <authorList>
            <person name="Yushchuk O."/>
            <person name="Binda E."/>
            <person name="Ruckert-Reed C."/>
            <person name="Fedorenko V."/>
            <person name="Kalinowski J."/>
            <person name="Marinelli F."/>
        </authorList>
    </citation>
    <scope>NUCLEOTIDE SEQUENCE [LARGE SCALE GENOMIC DNA]</scope>
    <source>
        <strain evidence="2 3">NRRL 3884</strain>
    </source>
</reference>
<feature type="compositionally biased region" description="Low complexity" evidence="1">
    <location>
        <begin position="187"/>
        <end position="206"/>
    </location>
</feature>
<accession>A0ABY8W7Q8</accession>
<gene>
    <name evidence="2" type="ORF">ACTOB_005007</name>
</gene>
<evidence type="ECO:0000256" key="1">
    <source>
        <dbReference type="SAM" id="MobiDB-lite"/>
    </source>
</evidence>
<evidence type="ECO:0000313" key="3">
    <source>
        <dbReference type="Proteomes" id="UP001240150"/>
    </source>
</evidence>
<dbReference type="Proteomes" id="UP001240150">
    <property type="component" value="Chromosome"/>
</dbReference>
<name>A0ABY8W7Q8_9ACTN</name>
<protein>
    <recommendedName>
        <fullName evidence="4">Transposase DDE domain-containing protein</fullName>
    </recommendedName>
</protein>
<organism evidence="2 3">
    <name type="scientific">Actinoplanes oblitus</name>
    <dbReference type="NCBI Taxonomy" id="3040509"/>
    <lineage>
        <taxon>Bacteria</taxon>
        <taxon>Bacillati</taxon>
        <taxon>Actinomycetota</taxon>
        <taxon>Actinomycetes</taxon>
        <taxon>Micromonosporales</taxon>
        <taxon>Micromonosporaceae</taxon>
        <taxon>Actinoplanes</taxon>
    </lineage>
</organism>
<evidence type="ECO:0000313" key="2">
    <source>
        <dbReference type="EMBL" id="WIM93042.1"/>
    </source>
</evidence>
<evidence type="ECO:0008006" key="4">
    <source>
        <dbReference type="Google" id="ProtNLM"/>
    </source>
</evidence>
<sequence length="206" mass="22985">MPPMVLLATGYAGLLLVVAAALERLARHTATRSERYRTAGFTYQPEHDLWMCPRDEPLWPHRVDREHRLVRYRARPSVCNACPVKTDCTPSHHGREITRPIDPWPHSEAGRFHRGVSVTLTALAVVLLLATLGIHHRPAETAVLVPATVAAGWFLRRWAADLRRTPSGFPQTITVRDRTAEPGRGGPSVSRYRSVRRAAGGTDPEE</sequence>
<feature type="region of interest" description="Disordered" evidence="1">
    <location>
        <begin position="177"/>
        <end position="206"/>
    </location>
</feature>
<dbReference type="EMBL" id="CP126980">
    <property type="protein sequence ID" value="WIM93042.1"/>
    <property type="molecule type" value="Genomic_DNA"/>
</dbReference>
<proteinExistence type="predicted"/>
<dbReference type="RefSeq" id="WP_284914250.1">
    <property type="nucleotide sequence ID" value="NZ_CP126980.1"/>
</dbReference>
<keyword evidence="3" id="KW-1185">Reference proteome</keyword>